<comment type="caution">
    <text evidence="7">The sequence shown here is derived from an EMBL/GenBank/DDBJ whole genome shotgun (WGS) entry which is preliminary data.</text>
</comment>
<dbReference type="PRINTS" id="PR00038">
    <property type="entry name" value="HTHLUXR"/>
</dbReference>
<dbReference type="InterPro" id="IPR001789">
    <property type="entry name" value="Sig_transdc_resp-reg_receiver"/>
</dbReference>
<dbReference type="Gene3D" id="3.40.50.2300">
    <property type="match status" value="1"/>
</dbReference>
<feature type="domain" description="HTH luxR-type" evidence="5">
    <location>
        <begin position="136"/>
        <end position="201"/>
    </location>
</feature>
<keyword evidence="1" id="KW-0597">Phosphoprotein</keyword>
<dbReference type="PROSITE" id="PS50110">
    <property type="entry name" value="RESPONSE_REGULATORY"/>
    <property type="match status" value="1"/>
</dbReference>
<dbReference type="InterPro" id="IPR016032">
    <property type="entry name" value="Sig_transdc_resp-reg_C-effctor"/>
</dbReference>
<dbReference type="EMBL" id="LAZR01000022">
    <property type="protein sequence ID" value="KKO04547.1"/>
    <property type="molecule type" value="Genomic_DNA"/>
</dbReference>
<evidence type="ECO:0000313" key="7">
    <source>
        <dbReference type="EMBL" id="KKO04547.1"/>
    </source>
</evidence>
<dbReference type="InterPro" id="IPR036388">
    <property type="entry name" value="WH-like_DNA-bd_sf"/>
</dbReference>
<dbReference type="SMART" id="SM00421">
    <property type="entry name" value="HTH_LUXR"/>
    <property type="match status" value="1"/>
</dbReference>
<evidence type="ECO:0000256" key="2">
    <source>
        <dbReference type="ARBA" id="ARBA00023015"/>
    </source>
</evidence>
<dbReference type="SMART" id="SM00448">
    <property type="entry name" value="REC"/>
    <property type="match status" value="1"/>
</dbReference>
<dbReference type="GO" id="GO:0006355">
    <property type="term" value="P:regulation of DNA-templated transcription"/>
    <property type="evidence" value="ECO:0007669"/>
    <property type="project" value="InterPro"/>
</dbReference>
<dbReference type="Gene3D" id="1.10.10.10">
    <property type="entry name" value="Winged helix-like DNA-binding domain superfamily/Winged helix DNA-binding domain"/>
    <property type="match status" value="1"/>
</dbReference>
<keyword evidence="3" id="KW-0238">DNA-binding</keyword>
<dbReference type="AlphaFoldDB" id="A0A0F9XYJ1"/>
<dbReference type="PANTHER" id="PTHR44688">
    <property type="entry name" value="DNA-BINDING TRANSCRIPTIONAL ACTIVATOR DEVR_DOSR"/>
    <property type="match status" value="1"/>
</dbReference>
<proteinExistence type="predicted"/>
<dbReference type="PROSITE" id="PS00622">
    <property type="entry name" value="HTH_LUXR_1"/>
    <property type="match status" value="1"/>
</dbReference>
<dbReference type="Pfam" id="PF00072">
    <property type="entry name" value="Response_reg"/>
    <property type="match status" value="1"/>
</dbReference>
<protein>
    <recommendedName>
        <fullName evidence="8">Response regulatory domain-containing protein</fullName>
    </recommendedName>
</protein>
<reference evidence="7" key="1">
    <citation type="journal article" date="2015" name="Nature">
        <title>Complex archaea that bridge the gap between prokaryotes and eukaryotes.</title>
        <authorList>
            <person name="Spang A."/>
            <person name="Saw J.H."/>
            <person name="Jorgensen S.L."/>
            <person name="Zaremba-Niedzwiedzka K."/>
            <person name="Martijn J."/>
            <person name="Lind A.E."/>
            <person name="van Eijk R."/>
            <person name="Schleper C."/>
            <person name="Guy L."/>
            <person name="Ettema T.J."/>
        </authorList>
    </citation>
    <scope>NUCLEOTIDE SEQUENCE</scope>
</reference>
<accession>A0A0F9XYJ1</accession>
<dbReference type="GO" id="GO:0000160">
    <property type="term" value="P:phosphorelay signal transduction system"/>
    <property type="evidence" value="ECO:0007669"/>
    <property type="project" value="InterPro"/>
</dbReference>
<organism evidence="7">
    <name type="scientific">marine sediment metagenome</name>
    <dbReference type="NCBI Taxonomy" id="412755"/>
    <lineage>
        <taxon>unclassified sequences</taxon>
        <taxon>metagenomes</taxon>
        <taxon>ecological metagenomes</taxon>
    </lineage>
</organism>
<evidence type="ECO:0000256" key="3">
    <source>
        <dbReference type="ARBA" id="ARBA00023125"/>
    </source>
</evidence>
<name>A0A0F9XYJ1_9ZZZZ</name>
<dbReference type="CDD" id="cd06170">
    <property type="entry name" value="LuxR_C_like"/>
    <property type="match status" value="1"/>
</dbReference>
<sequence length="216" mass="23257">MEIGDYTVHIVDDEEAVRKSLSFLLTTVGFTVRVHGSATAFLAAAPSLGKSCLVTDLRMPDMSGVDLLHRLKDAQALMPAIVVTGHGDVPMAVEAMKAGALDFIEKPFEDEVLIAAIHRAAAELEQRLDGVDVQAIQARITTLTQRESEVLSGVVRGLPNKSVAFDLNISPRTVEVYRANIMAKMQAGSLAELVRMALLVDMGGERTATSARDRSN</sequence>
<dbReference type="GO" id="GO:0003677">
    <property type="term" value="F:DNA binding"/>
    <property type="evidence" value="ECO:0007669"/>
    <property type="project" value="UniProtKB-KW"/>
</dbReference>
<dbReference type="InterPro" id="IPR011006">
    <property type="entry name" value="CheY-like_superfamily"/>
</dbReference>
<dbReference type="PANTHER" id="PTHR44688:SF16">
    <property type="entry name" value="DNA-BINDING TRANSCRIPTIONAL ACTIVATOR DEVR_DOSR"/>
    <property type="match status" value="1"/>
</dbReference>
<keyword evidence="4" id="KW-0804">Transcription</keyword>
<dbReference type="InterPro" id="IPR000792">
    <property type="entry name" value="Tscrpt_reg_LuxR_C"/>
</dbReference>
<evidence type="ECO:0000256" key="1">
    <source>
        <dbReference type="ARBA" id="ARBA00022553"/>
    </source>
</evidence>
<evidence type="ECO:0000256" key="4">
    <source>
        <dbReference type="ARBA" id="ARBA00023163"/>
    </source>
</evidence>
<dbReference type="Pfam" id="PF00196">
    <property type="entry name" value="GerE"/>
    <property type="match status" value="1"/>
</dbReference>
<dbReference type="SUPFAM" id="SSF46894">
    <property type="entry name" value="C-terminal effector domain of the bipartite response regulators"/>
    <property type="match status" value="1"/>
</dbReference>
<dbReference type="SUPFAM" id="SSF52172">
    <property type="entry name" value="CheY-like"/>
    <property type="match status" value="1"/>
</dbReference>
<feature type="domain" description="Response regulatory" evidence="6">
    <location>
        <begin position="7"/>
        <end position="121"/>
    </location>
</feature>
<dbReference type="NCBIfam" id="NF006900">
    <property type="entry name" value="PRK09390.1"/>
    <property type="match status" value="1"/>
</dbReference>
<dbReference type="FunFam" id="3.40.50.2300:FF:000018">
    <property type="entry name" value="DNA-binding transcriptional regulator NtrC"/>
    <property type="match status" value="1"/>
</dbReference>
<dbReference type="CDD" id="cd17537">
    <property type="entry name" value="REC_FixJ"/>
    <property type="match status" value="1"/>
</dbReference>
<gene>
    <name evidence="7" type="ORF">LCGC14_0083740</name>
</gene>
<keyword evidence="2" id="KW-0805">Transcription regulation</keyword>
<evidence type="ECO:0008006" key="8">
    <source>
        <dbReference type="Google" id="ProtNLM"/>
    </source>
</evidence>
<evidence type="ECO:0000259" key="6">
    <source>
        <dbReference type="PROSITE" id="PS50110"/>
    </source>
</evidence>
<dbReference type="PROSITE" id="PS50043">
    <property type="entry name" value="HTH_LUXR_2"/>
    <property type="match status" value="1"/>
</dbReference>
<evidence type="ECO:0000259" key="5">
    <source>
        <dbReference type="PROSITE" id="PS50043"/>
    </source>
</evidence>